<dbReference type="AlphaFoldDB" id="A0A139H6J5"/>
<name>A0A139H6J5_9PEZI</name>
<feature type="region of interest" description="Disordered" evidence="1">
    <location>
        <begin position="139"/>
        <end position="164"/>
    </location>
</feature>
<proteinExistence type="predicted"/>
<evidence type="ECO:0000313" key="3">
    <source>
        <dbReference type="EMBL" id="KXS98095.1"/>
    </source>
</evidence>
<reference evidence="3 4" key="1">
    <citation type="submission" date="2015-07" db="EMBL/GenBank/DDBJ databases">
        <title>Comparative genomics of the Sigatoka disease complex on banana suggests a link between parallel evolutionary changes in Pseudocercospora fijiensis and Pseudocercospora eumusae and increased virulence on the banana host.</title>
        <authorList>
            <person name="Chang T.-C."/>
            <person name="Salvucci A."/>
            <person name="Crous P.W."/>
            <person name="Stergiopoulos I."/>
        </authorList>
    </citation>
    <scope>NUCLEOTIDE SEQUENCE [LARGE SCALE GENOMIC DNA]</scope>
    <source>
        <strain evidence="3 4">CBS 114824</strain>
    </source>
</reference>
<sequence length="199" mass="22622">MEKNPQTINAAMGIPNNNAGTALSRSLRNYLDSSMLYLLPTPQTYNKYQSTPIARRIHRGTAFKLCNSCSRSCPPNHFDRHGKELKTCARCRRTARWNKARKTSGKLKAWCQEYPLPIVVVLVVLVVLGFVFMRTSRMPEGREVPQQQPAAATTRPPTRTEQLDRKTTEIEWVVYETVTRDGFAHIGSSTHTVTKFLIE</sequence>
<feature type="compositionally biased region" description="Low complexity" evidence="1">
    <location>
        <begin position="145"/>
        <end position="160"/>
    </location>
</feature>
<gene>
    <name evidence="3" type="ORF">AC578_10036</name>
</gene>
<organism evidence="3 4">
    <name type="scientific">Pseudocercospora eumusae</name>
    <dbReference type="NCBI Taxonomy" id="321146"/>
    <lineage>
        <taxon>Eukaryota</taxon>
        <taxon>Fungi</taxon>
        <taxon>Dikarya</taxon>
        <taxon>Ascomycota</taxon>
        <taxon>Pezizomycotina</taxon>
        <taxon>Dothideomycetes</taxon>
        <taxon>Dothideomycetidae</taxon>
        <taxon>Mycosphaerellales</taxon>
        <taxon>Mycosphaerellaceae</taxon>
        <taxon>Pseudocercospora</taxon>
    </lineage>
</organism>
<dbReference type="Proteomes" id="UP000070133">
    <property type="component" value="Unassembled WGS sequence"/>
</dbReference>
<keyword evidence="2" id="KW-1133">Transmembrane helix</keyword>
<evidence type="ECO:0000256" key="1">
    <source>
        <dbReference type="SAM" id="MobiDB-lite"/>
    </source>
</evidence>
<accession>A0A139H6J5</accession>
<comment type="caution">
    <text evidence="3">The sequence shown here is derived from an EMBL/GenBank/DDBJ whole genome shotgun (WGS) entry which is preliminary data.</text>
</comment>
<keyword evidence="2" id="KW-0472">Membrane</keyword>
<keyword evidence="2" id="KW-0812">Transmembrane</keyword>
<dbReference type="EMBL" id="LFZN01000122">
    <property type="protein sequence ID" value="KXS98095.1"/>
    <property type="molecule type" value="Genomic_DNA"/>
</dbReference>
<evidence type="ECO:0000256" key="2">
    <source>
        <dbReference type="SAM" id="Phobius"/>
    </source>
</evidence>
<evidence type="ECO:0000313" key="4">
    <source>
        <dbReference type="Proteomes" id="UP000070133"/>
    </source>
</evidence>
<feature type="transmembrane region" description="Helical" evidence="2">
    <location>
        <begin position="114"/>
        <end position="133"/>
    </location>
</feature>
<protein>
    <submittedName>
        <fullName evidence="3">Uncharacterized protein</fullName>
    </submittedName>
</protein>
<keyword evidence="4" id="KW-1185">Reference proteome</keyword>